<comment type="similarity">
    <text evidence="4">Belongs to the BCKDHA family.</text>
</comment>
<dbReference type="Gene3D" id="3.40.50.970">
    <property type="match status" value="1"/>
</dbReference>
<comment type="caution">
    <text evidence="6">The sequence shown here is derived from an EMBL/GenBank/DDBJ whole genome shotgun (WGS) entry which is preliminary data.</text>
</comment>
<keyword evidence="3 4" id="KW-0786">Thiamine pyrophosphate</keyword>
<evidence type="ECO:0000256" key="2">
    <source>
        <dbReference type="ARBA" id="ARBA00023002"/>
    </source>
</evidence>
<evidence type="ECO:0000256" key="1">
    <source>
        <dbReference type="ARBA" id="ARBA00001964"/>
    </source>
</evidence>
<protein>
    <recommendedName>
        <fullName evidence="4">2-oxoisovalerate dehydrogenase subunit alpha</fullName>
        <ecNumber evidence="4">1.2.4.4</ecNumber>
    </recommendedName>
    <alternativeName>
        <fullName evidence="4">Branched-chain alpha-keto acid dehydrogenase E1 component alpha chain</fullName>
    </alternativeName>
</protein>
<reference evidence="6 7" key="1">
    <citation type="submission" date="2023-12" db="EMBL/GenBank/DDBJ databases">
        <title>the genome sequence of Hyalangium sp. s54d21.</title>
        <authorList>
            <person name="Zhang X."/>
        </authorList>
    </citation>
    <scope>NUCLEOTIDE SEQUENCE [LARGE SCALE GENOMIC DNA]</scope>
    <source>
        <strain evidence="7">s54d21</strain>
    </source>
</reference>
<dbReference type="CDD" id="cd02000">
    <property type="entry name" value="TPP_E1_PDC_ADC_BCADC"/>
    <property type="match status" value="1"/>
</dbReference>
<dbReference type="RefSeq" id="WP_321548340.1">
    <property type="nucleotide sequence ID" value="NZ_JAXIVS010000008.1"/>
</dbReference>
<accession>A0ABU5H8I5</accession>
<dbReference type="Proteomes" id="UP001291309">
    <property type="component" value="Unassembled WGS sequence"/>
</dbReference>
<dbReference type="SUPFAM" id="SSF52518">
    <property type="entry name" value="Thiamin diphosphate-binding fold (THDP-binding)"/>
    <property type="match status" value="1"/>
</dbReference>
<dbReference type="PANTHER" id="PTHR43380">
    <property type="entry name" value="2-OXOISOVALERATE DEHYDROGENASE SUBUNIT ALPHA, MITOCHONDRIAL"/>
    <property type="match status" value="1"/>
</dbReference>
<evidence type="ECO:0000259" key="5">
    <source>
        <dbReference type="Pfam" id="PF00676"/>
    </source>
</evidence>
<comment type="function">
    <text evidence="4">The branched-chain alpha-keto dehydrogenase complex catalyzes the overall conversion of alpha-keto acids to acyl-CoA and CO(2). It contains multiple copies of three enzymatic components: branched-chain alpha-keto acid decarboxylase (E1), lipoamide acyltransferase (E2) and lipoamide dehydrogenase (E3).</text>
</comment>
<organism evidence="6 7">
    <name type="scientific">Hyalangium rubrum</name>
    <dbReference type="NCBI Taxonomy" id="3103134"/>
    <lineage>
        <taxon>Bacteria</taxon>
        <taxon>Pseudomonadati</taxon>
        <taxon>Myxococcota</taxon>
        <taxon>Myxococcia</taxon>
        <taxon>Myxococcales</taxon>
        <taxon>Cystobacterineae</taxon>
        <taxon>Archangiaceae</taxon>
        <taxon>Hyalangium</taxon>
    </lineage>
</organism>
<dbReference type="InterPro" id="IPR050771">
    <property type="entry name" value="Alpha-ketoacid_DH_E1_comp"/>
</dbReference>
<dbReference type="Pfam" id="PF00676">
    <property type="entry name" value="E1_dh"/>
    <property type="match status" value="1"/>
</dbReference>
<name>A0ABU5H8I5_9BACT</name>
<feature type="domain" description="Dehydrogenase E1 component" evidence="5">
    <location>
        <begin position="28"/>
        <end position="325"/>
    </location>
</feature>
<dbReference type="PANTHER" id="PTHR43380:SF1">
    <property type="entry name" value="2-OXOISOVALERATE DEHYDROGENASE SUBUNIT ALPHA, MITOCHONDRIAL"/>
    <property type="match status" value="1"/>
</dbReference>
<evidence type="ECO:0000256" key="4">
    <source>
        <dbReference type="RuleBase" id="RU365014"/>
    </source>
</evidence>
<sequence>MSRPRLLNRDEASSGPTLDRELLVRIHDVMVKARVLEERLIQMYKQGHGFFWIGGPGEEAFNVPLGLLMKKGQGLDYDYLHAHYRQSATLLALGEEPIGAMRQMKNTASDPYSGGRNFAGHFSKKEWNIAPVSSPIEVQYSIAPGTAMAQKRHGGDGITIVTGGDAGTAEGDFATCLVWSSRPANPLPILIIVTNNKWGISTSADGQHGETNVADRGRAFNIRSKTINGNDPIESYNELKEAMEYVRKERKPFLLEARVSRLYGHSSASGANFVGNEMDCLKEFEAKLEKEGVLTRQQMDELRNRYTEDMAASARLVREEPLPAPETIWNHIFAEKK</sequence>
<dbReference type="InterPro" id="IPR001017">
    <property type="entry name" value="DH_E1"/>
</dbReference>
<evidence type="ECO:0000313" key="6">
    <source>
        <dbReference type="EMBL" id="MDY7229620.1"/>
    </source>
</evidence>
<dbReference type="EMBL" id="JAXIVS010000008">
    <property type="protein sequence ID" value="MDY7229620.1"/>
    <property type="molecule type" value="Genomic_DNA"/>
</dbReference>
<proteinExistence type="inferred from homology"/>
<dbReference type="InterPro" id="IPR029061">
    <property type="entry name" value="THDP-binding"/>
</dbReference>
<evidence type="ECO:0000313" key="7">
    <source>
        <dbReference type="Proteomes" id="UP001291309"/>
    </source>
</evidence>
<gene>
    <name evidence="6" type="ORF">SYV04_24720</name>
</gene>
<dbReference type="EC" id="1.2.4.4" evidence="4"/>
<keyword evidence="7" id="KW-1185">Reference proteome</keyword>
<evidence type="ECO:0000256" key="3">
    <source>
        <dbReference type="ARBA" id="ARBA00023052"/>
    </source>
</evidence>
<comment type="cofactor">
    <cofactor evidence="1 4">
        <name>thiamine diphosphate</name>
        <dbReference type="ChEBI" id="CHEBI:58937"/>
    </cofactor>
</comment>
<keyword evidence="2 4" id="KW-0560">Oxidoreductase</keyword>
<comment type="catalytic activity">
    <reaction evidence="4">
        <text>N(6)-[(R)-lipoyl]-L-lysyl-[protein] + 3-methyl-2-oxobutanoate + H(+) = N(6)-[(R)-S(8)-2-methylpropanoyldihydrolipoyl]-L-lysyl-[protein] + CO2</text>
        <dbReference type="Rhea" id="RHEA:13457"/>
        <dbReference type="Rhea" id="RHEA-COMP:10474"/>
        <dbReference type="Rhea" id="RHEA-COMP:10497"/>
        <dbReference type="ChEBI" id="CHEBI:11851"/>
        <dbReference type="ChEBI" id="CHEBI:15378"/>
        <dbReference type="ChEBI" id="CHEBI:16526"/>
        <dbReference type="ChEBI" id="CHEBI:83099"/>
        <dbReference type="ChEBI" id="CHEBI:83142"/>
        <dbReference type="EC" id="1.2.4.4"/>
    </reaction>
</comment>